<accession>A0A921MW65</accession>
<dbReference type="AlphaFoldDB" id="A0A921MW65"/>
<proteinExistence type="predicted"/>
<organism evidence="2 3">
    <name type="scientific">Brachybacterium massiliense</name>
    <dbReference type="NCBI Taxonomy" id="1755098"/>
    <lineage>
        <taxon>Bacteria</taxon>
        <taxon>Bacillati</taxon>
        <taxon>Actinomycetota</taxon>
        <taxon>Actinomycetes</taxon>
        <taxon>Micrococcales</taxon>
        <taxon>Dermabacteraceae</taxon>
        <taxon>Brachybacterium</taxon>
    </lineage>
</organism>
<evidence type="ECO:0008006" key="4">
    <source>
        <dbReference type="Google" id="ProtNLM"/>
    </source>
</evidence>
<sequence>MNGFMGADTDALRAHSERVAERAQALLALRDSLEPLVMNEEIWRGADAERFRASWSSQTSNLFQLRSEELTGHREELRQHAEEQDTASNVDGGSGGGGGANGGDDAPFSPLGFLKDLIKDGQGIYKGIKSLTDFLGRIPSAADEFADLARHGLEGLWKQSYLDELFKGGKGWQAGAEKLLGKLGLPTSLGNWEPLKVLNKLDDVAPWLQTASKGIGKALPFLDVGMGIHQIATADNWYDRSSGIISTIGGGLMIAAPFTGPAAPIVGAVGAGLGLVSAGMDIGKTIYENWDGITETVGNAVSSGVDFVTDTASSVSDAVGNAADTISDGISDVASSVSDGLGRLGDAFGF</sequence>
<dbReference type="EMBL" id="DYUE01000126">
    <property type="protein sequence ID" value="HJG91061.1"/>
    <property type="molecule type" value="Genomic_DNA"/>
</dbReference>
<evidence type="ECO:0000313" key="2">
    <source>
        <dbReference type="EMBL" id="HJG91061.1"/>
    </source>
</evidence>
<comment type="caution">
    <text evidence="2">The sequence shown here is derived from an EMBL/GenBank/DDBJ whole genome shotgun (WGS) entry which is preliminary data.</text>
</comment>
<protein>
    <recommendedName>
        <fullName evidence="4">WXG100 family type VII secretion target</fullName>
    </recommendedName>
</protein>
<feature type="region of interest" description="Disordered" evidence="1">
    <location>
        <begin position="75"/>
        <end position="105"/>
    </location>
</feature>
<name>A0A921MW65_9MICO</name>
<gene>
    <name evidence="2" type="ORF">K8V81_04990</name>
</gene>
<reference evidence="2" key="2">
    <citation type="submission" date="2021-09" db="EMBL/GenBank/DDBJ databases">
        <authorList>
            <person name="Gilroy R."/>
        </authorList>
    </citation>
    <scope>NUCLEOTIDE SEQUENCE</scope>
    <source>
        <strain evidence="2">ChiGjej5B5-22894</strain>
    </source>
</reference>
<evidence type="ECO:0000313" key="3">
    <source>
        <dbReference type="Proteomes" id="UP000742460"/>
    </source>
</evidence>
<feature type="compositionally biased region" description="Gly residues" evidence="1">
    <location>
        <begin position="92"/>
        <end position="102"/>
    </location>
</feature>
<evidence type="ECO:0000256" key="1">
    <source>
        <dbReference type="SAM" id="MobiDB-lite"/>
    </source>
</evidence>
<dbReference type="Proteomes" id="UP000742460">
    <property type="component" value="Unassembled WGS sequence"/>
</dbReference>
<dbReference type="Gene3D" id="1.20.120.20">
    <property type="entry name" value="Apolipoprotein"/>
    <property type="match status" value="1"/>
</dbReference>
<reference evidence="2" key="1">
    <citation type="journal article" date="2021" name="PeerJ">
        <title>Extensive microbial diversity within the chicken gut microbiome revealed by metagenomics and culture.</title>
        <authorList>
            <person name="Gilroy R."/>
            <person name="Ravi A."/>
            <person name="Getino M."/>
            <person name="Pursley I."/>
            <person name="Horton D.L."/>
            <person name="Alikhan N.F."/>
            <person name="Baker D."/>
            <person name="Gharbi K."/>
            <person name="Hall N."/>
            <person name="Watson M."/>
            <person name="Adriaenssens E.M."/>
            <person name="Foster-Nyarko E."/>
            <person name="Jarju S."/>
            <person name="Secka A."/>
            <person name="Antonio M."/>
            <person name="Oren A."/>
            <person name="Chaudhuri R.R."/>
            <person name="La Ragione R."/>
            <person name="Hildebrand F."/>
            <person name="Pallen M.J."/>
        </authorList>
    </citation>
    <scope>NUCLEOTIDE SEQUENCE</scope>
    <source>
        <strain evidence="2">ChiGjej5B5-22894</strain>
    </source>
</reference>